<dbReference type="PATRIC" id="fig|1331060.3.peg.68"/>
<dbReference type="AlphaFoldDB" id="T0I1R1"/>
<organism evidence="1 2">
    <name type="scientific">Sphingobium lactosutens DS20</name>
    <dbReference type="NCBI Taxonomy" id="1331060"/>
    <lineage>
        <taxon>Bacteria</taxon>
        <taxon>Pseudomonadati</taxon>
        <taxon>Pseudomonadota</taxon>
        <taxon>Alphaproteobacteria</taxon>
        <taxon>Sphingomonadales</taxon>
        <taxon>Sphingomonadaceae</taxon>
        <taxon>Sphingobium</taxon>
    </lineage>
</organism>
<reference evidence="1 2" key="1">
    <citation type="journal article" date="2013" name="Genome Announc.">
        <title>Draft Genome Sequence of Sphingobium lactosutens Strain DS20T, Isolated from a Hexachlorocyclohexane Dumpsite.</title>
        <authorList>
            <person name="Kumar R."/>
            <person name="Dwivedi V."/>
            <person name="Negi V."/>
            <person name="Khurana J.P."/>
            <person name="Lal R."/>
        </authorList>
    </citation>
    <scope>NUCLEOTIDE SEQUENCE [LARGE SCALE GENOMIC DNA]</scope>
    <source>
        <strain evidence="1 2">DS20</strain>
    </source>
</reference>
<proteinExistence type="predicted"/>
<sequence>MNQGVFKRMRRGRKDGARVRLRRGRKDGARVRLPFDDIMEFAIALLSISPQELEALRWTFADRKRLLDHLLASGRAAQGVDPERLGMLPIEISIPRDDLTKMQQFAVRELPKAASKAAVIDRVLTALDLAAHRQDREAR</sequence>
<dbReference type="EMBL" id="ATDP01000031">
    <property type="protein sequence ID" value="EQB19222.1"/>
    <property type="molecule type" value="Genomic_DNA"/>
</dbReference>
<evidence type="ECO:0000313" key="2">
    <source>
        <dbReference type="Proteomes" id="UP000015531"/>
    </source>
</evidence>
<name>T0I1R1_9SPHN</name>
<accession>T0I1R1</accession>
<gene>
    <name evidence="1" type="ORF">RLDS_00460</name>
</gene>
<keyword evidence="2" id="KW-1185">Reference proteome</keyword>
<dbReference type="eggNOG" id="ENOG5031333">
    <property type="taxonomic scope" value="Bacteria"/>
</dbReference>
<comment type="caution">
    <text evidence="1">The sequence shown here is derived from an EMBL/GenBank/DDBJ whole genome shotgun (WGS) entry which is preliminary data.</text>
</comment>
<evidence type="ECO:0000313" key="1">
    <source>
        <dbReference type="EMBL" id="EQB19222.1"/>
    </source>
</evidence>
<protein>
    <submittedName>
        <fullName evidence="1">Uncharacterized protein</fullName>
    </submittedName>
</protein>
<dbReference type="Proteomes" id="UP000015531">
    <property type="component" value="Unassembled WGS sequence"/>
</dbReference>